<accession>A0ABV6HLB9</accession>
<keyword evidence="1" id="KW-0472">Membrane</keyword>
<evidence type="ECO:0000313" key="2">
    <source>
        <dbReference type="EMBL" id="MFC0319417.1"/>
    </source>
</evidence>
<organism evidence="2 3">
    <name type="scientific">Olivibacter oleidegradans</name>
    <dbReference type="NCBI Taxonomy" id="760123"/>
    <lineage>
        <taxon>Bacteria</taxon>
        <taxon>Pseudomonadati</taxon>
        <taxon>Bacteroidota</taxon>
        <taxon>Sphingobacteriia</taxon>
        <taxon>Sphingobacteriales</taxon>
        <taxon>Sphingobacteriaceae</taxon>
        <taxon>Olivibacter</taxon>
    </lineage>
</organism>
<proteinExistence type="predicted"/>
<sequence length="170" mass="19680">MKLLKKVLPVKEIYTELSKKDIIERLCSIRITNYDNQQIAIHSYMKVYDDRIQIKREPSLYESFRGAGEVSFKLHPLESGTKIIYDVQPCSKSTIIKGITSIALFLLVLAFYIFYLFGIQIISITSILAAWALVIFILYYGLNNHIFQLRAYAQQLLRGVTDDHNVIEKK</sequence>
<dbReference type="EMBL" id="JBHLWO010000002">
    <property type="protein sequence ID" value="MFC0319417.1"/>
    <property type="molecule type" value="Genomic_DNA"/>
</dbReference>
<gene>
    <name evidence="2" type="ORF">ACFFI0_13945</name>
</gene>
<keyword evidence="1" id="KW-0812">Transmembrane</keyword>
<protein>
    <submittedName>
        <fullName evidence="2">Uncharacterized protein</fullName>
    </submittedName>
</protein>
<dbReference type="Proteomes" id="UP001589774">
    <property type="component" value="Unassembled WGS sequence"/>
</dbReference>
<evidence type="ECO:0000256" key="1">
    <source>
        <dbReference type="SAM" id="Phobius"/>
    </source>
</evidence>
<reference evidence="2 3" key="1">
    <citation type="submission" date="2024-09" db="EMBL/GenBank/DDBJ databases">
        <authorList>
            <person name="Sun Q."/>
            <person name="Mori K."/>
        </authorList>
    </citation>
    <scope>NUCLEOTIDE SEQUENCE [LARGE SCALE GENOMIC DNA]</scope>
    <source>
        <strain evidence="2 3">CCM 7765</strain>
    </source>
</reference>
<feature type="transmembrane region" description="Helical" evidence="1">
    <location>
        <begin position="95"/>
        <end position="115"/>
    </location>
</feature>
<dbReference type="RefSeq" id="WP_130855960.1">
    <property type="nucleotide sequence ID" value="NZ_JBHLWO010000002.1"/>
</dbReference>
<feature type="transmembrane region" description="Helical" evidence="1">
    <location>
        <begin position="121"/>
        <end position="142"/>
    </location>
</feature>
<keyword evidence="3" id="KW-1185">Reference proteome</keyword>
<name>A0ABV6HLB9_9SPHI</name>
<comment type="caution">
    <text evidence="2">The sequence shown here is derived from an EMBL/GenBank/DDBJ whole genome shotgun (WGS) entry which is preliminary data.</text>
</comment>
<evidence type="ECO:0000313" key="3">
    <source>
        <dbReference type="Proteomes" id="UP001589774"/>
    </source>
</evidence>
<keyword evidence="1" id="KW-1133">Transmembrane helix</keyword>